<comment type="caution">
    <text evidence="2">The sequence shown here is derived from an EMBL/GenBank/DDBJ whole genome shotgun (WGS) entry which is preliminary data.</text>
</comment>
<keyword evidence="3" id="KW-1185">Reference proteome</keyword>
<evidence type="ECO:0008006" key="4">
    <source>
        <dbReference type="Google" id="ProtNLM"/>
    </source>
</evidence>
<name>A0ABU0CXF6_9BACI</name>
<dbReference type="RefSeq" id="WP_307342042.1">
    <property type="nucleotide sequence ID" value="NZ_JAUSUQ010000014.1"/>
</dbReference>
<comment type="similarity">
    <text evidence="1">Belongs to the UPF0751 family.</text>
</comment>
<dbReference type="Proteomes" id="UP001232445">
    <property type="component" value="Unassembled WGS sequence"/>
</dbReference>
<evidence type="ECO:0000313" key="2">
    <source>
        <dbReference type="EMBL" id="MDQ0340425.1"/>
    </source>
</evidence>
<reference evidence="2 3" key="1">
    <citation type="submission" date="2023-07" db="EMBL/GenBank/DDBJ databases">
        <title>Genomic Encyclopedia of Type Strains, Phase IV (KMG-IV): sequencing the most valuable type-strain genomes for metagenomic binning, comparative biology and taxonomic classification.</title>
        <authorList>
            <person name="Goeker M."/>
        </authorList>
    </citation>
    <scope>NUCLEOTIDE SEQUENCE [LARGE SCALE GENOMIC DNA]</scope>
    <source>
        <strain evidence="2 3">DSM 17740</strain>
    </source>
</reference>
<gene>
    <name evidence="2" type="ORF">J2S00_003240</name>
</gene>
<organism evidence="2 3">
    <name type="scientific">Caldalkalibacillus uzonensis</name>
    <dbReference type="NCBI Taxonomy" id="353224"/>
    <lineage>
        <taxon>Bacteria</taxon>
        <taxon>Bacillati</taxon>
        <taxon>Bacillota</taxon>
        <taxon>Bacilli</taxon>
        <taxon>Bacillales</taxon>
        <taxon>Bacillaceae</taxon>
        <taxon>Caldalkalibacillus</taxon>
    </lineage>
</organism>
<dbReference type="PIRSF" id="PIRSF020408">
    <property type="entry name" value="UCP020408"/>
    <property type="match status" value="1"/>
</dbReference>
<sequence>MRSLLVVGGDHLGNITDQLKELGVCQICHVSGRKCQQVKREIPKNVDAVLVLTDYINHNLSKVIKQRAKEQRVPIYFAKRSWCSIYRCLTAGDPQRFLSSTKPRSHVH</sequence>
<protein>
    <recommendedName>
        <fullName evidence="4">DUF2325 domain-containing protein</fullName>
    </recommendedName>
</protein>
<evidence type="ECO:0000256" key="1">
    <source>
        <dbReference type="ARBA" id="ARBA00007189"/>
    </source>
</evidence>
<dbReference type="EMBL" id="JAUSUQ010000014">
    <property type="protein sequence ID" value="MDQ0340425.1"/>
    <property type="molecule type" value="Genomic_DNA"/>
</dbReference>
<accession>A0ABU0CXF6</accession>
<dbReference type="InterPro" id="IPR016772">
    <property type="entry name" value="UCP020408"/>
</dbReference>
<proteinExistence type="inferred from homology"/>
<evidence type="ECO:0000313" key="3">
    <source>
        <dbReference type="Proteomes" id="UP001232445"/>
    </source>
</evidence>
<dbReference type="Pfam" id="PF10087">
    <property type="entry name" value="DUF2325"/>
    <property type="match status" value="1"/>
</dbReference>